<keyword evidence="2" id="KW-0378">Hydrolase</keyword>
<dbReference type="Proteomes" id="UP000596929">
    <property type="component" value="Unassembled WGS sequence"/>
</dbReference>
<dbReference type="InterPro" id="IPR040869">
    <property type="entry name" value="CNP_C"/>
</dbReference>
<evidence type="ECO:0000256" key="5">
    <source>
        <dbReference type="SAM" id="Phobius"/>
    </source>
</evidence>
<dbReference type="InterPro" id="IPR004843">
    <property type="entry name" value="Calcineurin-like_PHP"/>
</dbReference>
<evidence type="ECO:0000313" key="8">
    <source>
        <dbReference type="EMBL" id="MBC5630311.1"/>
    </source>
</evidence>
<dbReference type="InterPro" id="IPR050884">
    <property type="entry name" value="CNP_phosphodiesterase-III"/>
</dbReference>
<dbReference type="InterPro" id="IPR029052">
    <property type="entry name" value="Metallo-depent_PP-like"/>
</dbReference>
<name>A0ABR7DFY1_9CLOT</name>
<evidence type="ECO:0000256" key="1">
    <source>
        <dbReference type="ARBA" id="ARBA00022723"/>
    </source>
</evidence>
<dbReference type="Pfam" id="PF00149">
    <property type="entry name" value="Metallophos"/>
    <property type="match status" value="1"/>
</dbReference>
<dbReference type="EMBL" id="JACOOO010000037">
    <property type="protein sequence ID" value="MBC5630311.1"/>
    <property type="molecule type" value="Genomic_DNA"/>
</dbReference>
<gene>
    <name evidence="8" type="ORF">H8S20_15725</name>
</gene>
<evidence type="ECO:0000259" key="7">
    <source>
        <dbReference type="Pfam" id="PF17839"/>
    </source>
</evidence>
<keyword evidence="5" id="KW-1133">Transmembrane helix</keyword>
<accession>A0ABR7DFY1</accession>
<keyword evidence="3" id="KW-0408">Iron</keyword>
<keyword evidence="5" id="KW-0472">Membrane</keyword>
<feature type="domain" description="Cyclic nucleotide phosphodiesterase C-terminal" evidence="7">
    <location>
        <begin position="343"/>
        <end position="431"/>
    </location>
</feature>
<proteinExistence type="inferred from homology"/>
<reference evidence="8 9" key="1">
    <citation type="submission" date="2020-08" db="EMBL/GenBank/DDBJ databases">
        <title>Genome public.</title>
        <authorList>
            <person name="Liu C."/>
            <person name="Sun Q."/>
        </authorList>
    </citation>
    <scope>NUCLEOTIDE SEQUENCE [LARGE SCALE GENOMIC DNA]</scope>
    <source>
        <strain evidence="8 9">NSJ-6</strain>
    </source>
</reference>
<evidence type="ECO:0000256" key="4">
    <source>
        <dbReference type="ARBA" id="ARBA00025742"/>
    </source>
</evidence>
<feature type="transmembrane region" description="Helical" evidence="5">
    <location>
        <begin position="7"/>
        <end position="24"/>
    </location>
</feature>
<comment type="caution">
    <text evidence="8">The sequence shown here is derived from an EMBL/GenBank/DDBJ whole genome shotgun (WGS) entry which is preliminary data.</text>
</comment>
<evidence type="ECO:0000256" key="3">
    <source>
        <dbReference type="ARBA" id="ARBA00023004"/>
    </source>
</evidence>
<organism evidence="8 9">
    <name type="scientific">Clostridium hominis</name>
    <dbReference type="NCBI Taxonomy" id="2763036"/>
    <lineage>
        <taxon>Bacteria</taxon>
        <taxon>Bacillati</taxon>
        <taxon>Bacillota</taxon>
        <taxon>Clostridia</taxon>
        <taxon>Eubacteriales</taxon>
        <taxon>Clostridiaceae</taxon>
        <taxon>Clostridium</taxon>
    </lineage>
</organism>
<dbReference type="RefSeq" id="WP_186860681.1">
    <property type="nucleotide sequence ID" value="NZ_JACOOO010000037.1"/>
</dbReference>
<keyword evidence="5" id="KW-0812">Transmembrane</keyword>
<sequence>MKNLKSFYLPLFFSTIIIIIYIMVKPYSQYTSKLSFTDNIECKDELTFYIASDIHYLSNKLTDYGPAFNKFNKSGDGKQIEHINDIVNQFSKEVKVNKPDFLILSGDLTLNGEKQSHLDLSEKLSEIKASGVNIYVIPGNHDINNPWAREFKGESMLKTDYISKEDFIDIYKDFGFNDAISKDKASLSYLLAPSDNLYILMLDDNLYENNISMNYPEVNGFISKETLKWINHCGKLAKDNSAKIIAVSHHNITNHSNYIYDGFTIDNNDEILSAFKKNDITLCFSGHIHFQSINDSTLDNHIVKDIATSSLAMYPQKYGVAKFSKDNSLSYATSSVDMNKINSSFKSDSRKAFIKFVYNQNFNGLSYCNDYTSEEIKSMCETVCNIRLKYNDDSESISWDEIVSSNGFNLLKTSSSPFIKHYIDIALNSTQNNHNSLKIQL</sequence>
<comment type="similarity">
    <text evidence="4">Belongs to the cyclic nucleotide phosphodiesterase class-III family.</text>
</comment>
<keyword evidence="9" id="KW-1185">Reference proteome</keyword>
<protein>
    <submittedName>
        <fullName evidence="8">Metallophosphoesterase</fullName>
    </submittedName>
</protein>
<evidence type="ECO:0000256" key="2">
    <source>
        <dbReference type="ARBA" id="ARBA00022801"/>
    </source>
</evidence>
<dbReference type="Gene3D" id="3.60.21.10">
    <property type="match status" value="1"/>
</dbReference>
<feature type="domain" description="Calcineurin-like phosphoesterase" evidence="6">
    <location>
        <begin position="47"/>
        <end position="289"/>
    </location>
</feature>
<evidence type="ECO:0000259" key="6">
    <source>
        <dbReference type="Pfam" id="PF00149"/>
    </source>
</evidence>
<keyword evidence="1" id="KW-0479">Metal-binding</keyword>
<dbReference type="SUPFAM" id="SSF56300">
    <property type="entry name" value="Metallo-dependent phosphatases"/>
    <property type="match status" value="1"/>
</dbReference>
<dbReference type="PANTHER" id="PTHR42988">
    <property type="entry name" value="PHOSPHOHYDROLASE"/>
    <property type="match status" value="1"/>
</dbReference>
<dbReference type="Pfam" id="PF17839">
    <property type="entry name" value="CNP_C_terminal"/>
    <property type="match status" value="1"/>
</dbReference>
<dbReference type="PANTHER" id="PTHR42988:SF2">
    <property type="entry name" value="CYCLIC NUCLEOTIDE PHOSPHODIESTERASE CBUA0032-RELATED"/>
    <property type="match status" value="1"/>
</dbReference>
<evidence type="ECO:0000313" key="9">
    <source>
        <dbReference type="Proteomes" id="UP000596929"/>
    </source>
</evidence>